<feature type="coiled-coil region" evidence="1">
    <location>
        <begin position="542"/>
        <end position="569"/>
    </location>
</feature>
<feature type="compositionally biased region" description="Basic and acidic residues" evidence="2">
    <location>
        <begin position="1589"/>
        <end position="1598"/>
    </location>
</feature>
<feature type="compositionally biased region" description="Basic and acidic residues" evidence="2">
    <location>
        <begin position="167"/>
        <end position="185"/>
    </location>
</feature>
<protein>
    <submittedName>
        <fullName evidence="3">Uncharacterized protein</fullName>
    </submittedName>
</protein>
<dbReference type="Proteomes" id="UP000184267">
    <property type="component" value="Unassembled WGS sequence"/>
</dbReference>
<feature type="compositionally biased region" description="Acidic residues" evidence="2">
    <location>
        <begin position="235"/>
        <end position="248"/>
    </location>
</feature>
<proteinExistence type="predicted"/>
<dbReference type="OrthoDB" id="2757153at2759"/>
<feature type="compositionally biased region" description="Acidic residues" evidence="2">
    <location>
        <begin position="67"/>
        <end position="76"/>
    </location>
</feature>
<accession>A0A1M2VVX2</accession>
<feature type="compositionally biased region" description="Polar residues" evidence="2">
    <location>
        <begin position="1728"/>
        <end position="1744"/>
    </location>
</feature>
<feature type="compositionally biased region" description="Low complexity" evidence="2">
    <location>
        <begin position="1389"/>
        <end position="1403"/>
    </location>
</feature>
<evidence type="ECO:0000256" key="1">
    <source>
        <dbReference type="SAM" id="Coils"/>
    </source>
</evidence>
<evidence type="ECO:0000313" key="3">
    <source>
        <dbReference type="EMBL" id="OJT11767.1"/>
    </source>
</evidence>
<dbReference type="OMA" id="HALWHWI"/>
<feature type="region of interest" description="Disordered" evidence="2">
    <location>
        <begin position="1369"/>
        <end position="1522"/>
    </location>
</feature>
<reference evidence="3 4" key="1">
    <citation type="submission" date="2016-10" db="EMBL/GenBank/DDBJ databases">
        <title>Genome sequence of the basidiomycete white-rot fungus Trametes pubescens.</title>
        <authorList>
            <person name="Makela M.R."/>
            <person name="Granchi Z."/>
            <person name="Peng M."/>
            <person name="De Vries R.P."/>
            <person name="Grigoriev I."/>
            <person name="Riley R."/>
            <person name="Hilden K."/>
        </authorList>
    </citation>
    <scope>NUCLEOTIDE SEQUENCE [LARGE SCALE GENOMIC DNA]</scope>
    <source>
        <strain evidence="3 4">FBCC735</strain>
    </source>
</reference>
<feature type="compositionally biased region" description="Acidic residues" evidence="2">
    <location>
        <begin position="116"/>
        <end position="143"/>
    </location>
</feature>
<evidence type="ECO:0000256" key="2">
    <source>
        <dbReference type="SAM" id="MobiDB-lite"/>
    </source>
</evidence>
<evidence type="ECO:0000313" key="4">
    <source>
        <dbReference type="Proteomes" id="UP000184267"/>
    </source>
</evidence>
<feature type="region of interest" description="Disordered" evidence="2">
    <location>
        <begin position="1"/>
        <end position="258"/>
    </location>
</feature>
<keyword evidence="4" id="KW-1185">Reference proteome</keyword>
<dbReference type="EMBL" id="MNAD01000579">
    <property type="protein sequence ID" value="OJT11767.1"/>
    <property type="molecule type" value="Genomic_DNA"/>
</dbReference>
<name>A0A1M2VVX2_TRAPU</name>
<keyword evidence="1" id="KW-0175">Coiled coil</keyword>
<organism evidence="3 4">
    <name type="scientific">Trametes pubescens</name>
    <name type="common">White-rot fungus</name>
    <dbReference type="NCBI Taxonomy" id="154538"/>
    <lineage>
        <taxon>Eukaryota</taxon>
        <taxon>Fungi</taxon>
        <taxon>Dikarya</taxon>
        <taxon>Basidiomycota</taxon>
        <taxon>Agaricomycotina</taxon>
        <taxon>Agaricomycetes</taxon>
        <taxon>Polyporales</taxon>
        <taxon>Polyporaceae</taxon>
        <taxon>Trametes</taxon>
    </lineage>
</organism>
<feature type="compositionally biased region" description="Polar residues" evidence="2">
    <location>
        <begin position="1"/>
        <end position="12"/>
    </location>
</feature>
<feature type="region of interest" description="Disordered" evidence="2">
    <location>
        <begin position="1664"/>
        <end position="1773"/>
    </location>
</feature>
<feature type="compositionally biased region" description="Polar residues" evidence="2">
    <location>
        <begin position="1600"/>
        <end position="1619"/>
    </location>
</feature>
<gene>
    <name evidence="3" type="ORF">TRAPUB_11685</name>
</gene>
<feature type="compositionally biased region" description="Low complexity" evidence="2">
    <location>
        <begin position="22"/>
        <end position="36"/>
    </location>
</feature>
<comment type="caution">
    <text evidence="3">The sequence shown here is derived from an EMBL/GenBank/DDBJ whole genome shotgun (WGS) entry which is preliminary data.</text>
</comment>
<sequence>MARTQQTRQKSGNAKKLSPQHVSQPAQRAVSSSRAAAHIDDPGYEDVPAPPPRPKRNTTAFAHVVPDEDSGEEYASDEPPNPPDRSTSRHRQQQAVEDEDDLPLPPKKGWSRATVEDEEEGDVEDDAEPPQDDEFNDPEDEDVYNSAYNSDEAEETDALLLASMYQDSHRYSDDQYAYDDDHLSADDGGDDEAPVQPTRNKGKQRALEGDEDLEEGDESPRHHSGKPKKQLAPDDAMDVDPEDQDMDEPQGPYLPPSFTNAMADVFKYNIADEGRLLPGADKPMAYSVRMLYDAIGDGPDQFGEDAQALADKLLLRAPRRRGGNPEDDQEEDRGPLVSIFNSDLDEEEIIARLKGAGPPLRGTGITAEDKKIYQERQRAFRGYALVNLCDSEFLKHATWGSFNKRVPNQDTVLLLANDFKTAGKRHWDFPLEAALDLDWIEPDSIVQEIGSLESVPILKLKPEKMGDRTITFFSGSHRKHACIAVWLAADTVIKDLDSQLAEAEETGKKISDKLMAALMELRSESLQERDNAGFWMVRISDIKQTSDELAYKLSENNELQEEKMRVEERLFAWMRGVRQRVQEWKVTNPKQPVPAIDSPEWRNLIVQPTIAHNERKGQAAVWILCSPIAFTFLSRLITYDYYRGEGLFTHTQLKTFLMPASRAKTDIQTIGYMWHDCILSGIGQMDFIARTSTFGTWKDPGPFGELMRDYFNLVERGGDPSWDKEKKTKVKMRFQKVCHVAATTGVLVPGIWPRELMQKIDKIYQEHVAPVMARMGTAEWDQAMLVYNTKVANTCVNAWSLPLFTESGSALAEVAQYAIDKFVVCRRLCKAGLNLNIPLPTKTFANDLYARLENVEYAIRHVARTLDPRVDAVARQVGRGYIDYTHYILFLLRDPKLFPQKEGYDISVPLWSFFIKNYQLLKAVEDIVWVHLARADGIFSFSPNSYRVLGVEIAKRGVAQPVPTDFRNLYSKGWNNNLEKYLNKAKVPIVSCLPSKKKDPLIDMLEAEVQARLVGDVPQKRAKPVGYDAIPPTVRGVFPFCDALRLTDPRWCANDQAAANKPKWALAIALHLHVIVDILSGWGQPLYMSPVINVLRARLFSFLTQYTAPDPQNPRKRLPWRNWDEDLLDRLSGMENFDPFDPELIAAGEKAILSAPDVPIHVVKHGRRTRGATGTALGADTEPLDPTDDIIFLGMTGVVDAQTRRLKYTQEVSRLVSLVKRMSCASAAPLQPKGVDSYVVACLNHLVGALHFNVNRLEHRYAIGDSKAEAPWVLPEAPFAHSLDAPPLVGISDDNAFLALPDFAHALPDAHAQFLDEVKTLKQGKVPYPSTVEVVGGERFDRARAWLPQDLAWQVSAKGDPIVVVKLEDDEDDDSPLQFDDDNDDESTPAPARQQVRAQQRQPHPAPRRRAQPAPQRRAQRAPVRHVVQGDAEAPRPTPKPRPVNTQGKGKAKDIAGQQQGDIPCAPVKAATAQRRKVPPVDNKLPIPLKRATQPSRAAPLPSVDDSPPPAPLKRNAANVQRATTVPVHLSYDDLPIPVQRSQTALARAAGARRAPDPPADDQEEDNVPAPPKKPAQPGAAARRQPARKPTDDVHEDPASAQTAPANSTRSKTMAQASSVAPPVQRRSSARNEAAADDWTTQALDLVAAENDNHLRMPTQRFEGVFVNAPAPGKRPRAPTVTSPSQAPRPSKQRKAGKSVQYQENDGEDPFGGSPIASTSALPAPQRRVTTTEQAVNLNMQSSRRPAGQGSHPSAKVLPPAKVYGTRKAGGSR</sequence>
<feature type="compositionally biased region" description="Acidic residues" evidence="2">
    <location>
        <begin position="1369"/>
        <end position="1387"/>
    </location>
</feature>
<feature type="region of interest" description="Disordered" evidence="2">
    <location>
        <begin position="1543"/>
        <end position="1638"/>
    </location>
</feature>